<dbReference type="Proteomes" id="UP000249986">
    <property type="component" value="Unassembled WGS sequence"/>
</dbReference>
<evidence type="ECO:0000259" key="1">
    <source>
        <dbReference type="SMART" id="SM01321"/>
    </source>
</evidence>
<proteinExistence type="predicted"/>
<evidence type="ECO:0000313" key="2">
    <source>
        <dbReference type="EMBL" id="SQB60751.1"/>
    </source>
</evidence>
<dbReference type="Pfam" id="PF01797">
    <property type="entry name" value="Y1_Tnp"/>
    <property type="match status" value="1"/>
</dbReference>
<dbReference type="EMBL" id="UAWG01000019">
    <property type="protein sequence ID" value="SQB60751.1"/>
    <property type="molecule type" value="Genomic_DNA"/>
</dbReference>
<dbReference type="GO" id="GO:0003677">
    <property type="term" value="F:DNA binding"/>
    <property type="evidence" value="ECO:0007669"/>
    <property type="project" value="InterPro"/>
</dbReference>
<dbReference type="InterPro" id="IPR036515">
    <property type="entry name" value="Transposase_17_sf"/>
</dbReference>
<dbReference type="SMART" id="SM01321">
    <property type="entry name" value="Y1_Tnp"/>
    <property type="match status" value="1"/>
</dbReference>
<dbReference type="PANTHER" id="PTHR33360">
    <property type="entry name" value="TRANSPOSASE FOR INSERTION SEQUENCE ELEMENT IS200"/>
    <property type="match status" value="1"/>
</dbReference>
<gene>
    <name evidence="2" type="ORF">NCTC10719_02406</name>
</gene>
<dbReference type="NCBIfam" id="NF033573">
    <property type="entry name" value="transpos_IS200"/>
    <property type="match status" value="1"/>
</dbReference>
<reference evidence="2 3" key="1">
    <citation type="submission" date="2018-06" db="EMBL/GenBank/DDBJ databases">
        <authorList>
            <consortium name="Pathogen Informatics"/>
            <person name="Doyle S."/>
        </authorList>
    </citation>
    <scope>NUCLEOTIDE SEQUENCE [LARGE SCALE GENOMIC DNA]</scope>
    <source>
        <strain evidence="2 3">NCTC10719</strain>
    </source>
</reference>
<dbReference type="AlphaFoldDB" id="A0A2X2YBV6"/>
<protein>
    <submittedName>
        <fullName evidence="2">ISCpe2, transposase orfA</fullName>
    </submittedName>
</protein>
<dbReference type="SUPFAM" id="SSF143422">
    <property type="entry name" value="Transposase IS200-like"/>
    <property type="match status" value="1"/>
</dbReference>
<name>A0A2X2YBV6_CLOPF</name>
<dbReference type="GO" id="GO:0006313">
    <property type="term" value="P:DNA transposition"/>
    <property type="evidence" value="ECO:0007669"/>
    <property type="project" value="InterPro"/>
</dbReference>
<evidence type="ECO:0000313" key="3">
    <source>
        <dbReference type="Proteomes" id="UP000249986"/>
    </source>
</evidence>
<organism evidence="2 3">
    <name type="scientific">Clostridium perfringens</name>
    <dbReference type="NCBI Taxonomy" id="1502"/>
    <lineage>
        <taxon>Bacteria</taxon>
        <taxon>Bacillati</taxon>
        <taxon>Bacillota</taxon>
        <taxon>Clostridia</taxon>
        <taxon>Eubacteriales</taxon>
        <taxon>Clostridiaceae</taxon>
        <taxon>Clostridium</taxon>
    </lineage>
</organism>
<sequence length="187" mass="22016">MPLARTPVISIMGWIATTYAKSINRLTLANKLYFRLKYLKYVKLNNNIIKEVVIMAQVKQGRGYVYCIQYHIVWCVKYRRKVLFGDVDKSLKEIILKIASDNNFEISEMETDKDHIHLLIECSPQHQIPNIIKALKGVSARLLFLKHPEIKRYLWEGNLWNPSYFVATVSENTEEQIRNYIQNQQVK</sequence>
<dbReference type="InterPro" id="IPR002686">
    <property type="entry name" value="Transposase_17"/>
</dbReference>
<dbReference type="GO" id="GO:0004803">
    <property type="term" value="F:transposase activity"/>
    <property type="evidence" value="ECO:0007669"/>
    <property type="project" value="InterPro"/>
</dbReference>
<dbReference type="Gene3D" id="3.30.70.1290">
    <property type="entry name" value="Transposase IS200-like"/>
    <property type="match status" value="1"/>
</dbReference>
<accession>A0A2X2YBV6</accession>
<dbReference type="PANTHER" id="PTHR33360:SF2">
    <property type="entry name" value="TRANSPOSASE FOR INSERTION SEQUENCE ELEMENT IS200"/>
    <property type="match status" value="1"/>
</dbReference>
<feature type="domain" description="Transposase IS200-like" evidence="1">
    <location>
        <begin position="65"/>
        <end position="184"/>
    </location>
</feature>